<comment type="caution">
    <text evidence="2">The sequence shown here is derived from an EMBL/GenBank/DDBJ whole genome shotgun (WGS) entry which is preliminary data.</text>
</comment>
<evidence type="ECO:0000313" key="3">
    <source>
        <dbReference type="Proteomes" id="UP001160301"/>
    </source>
</evidence>
<feature type="region of interest" description="Disordered" evidence="1">
    <location>
        <begin position="1"/>
        <end position="50"/>
    </location>
</feature>
<dbReference type="EMBL" id="JARZHI010000102">
    <property type="protein sequence ID" value="MDI1437015.1"/>
    <property type="molecule type" value="Genomic_DNA"/>
</dbReference>
<feature type="compositionally biased region" description="Basic and acidic residues" evidence="1">
    <location>
        <begin position="26"/>
        <end position="46"/>
    </location>
</feature>
<feature type="non-terminal residue" evidence="2">
    <location>
        <position position="66"/>
    </location>
</feature>
<dbReference type="Proteomes" id="UP001160301">
    <property type="component" value="Unassembled WGS sequence"/>
</dbReference>
<reference evidence="2 3" key="1">
    <citation type="submission" date="2023-04" db="EMBL/GenBank/DDBJ databases">
        <title>The genome sequence of Polyangium sorediatum DSM14670.</title>
        <authorList>
            <person name="Zhang X."/>
        </authorList>
    </citation>
    <scope>NUCLEOTIDE SEQUENCE [LARGE SCALE GENOMIC DNA]</scope>
    <source>
        <strain evidence="2 3">DSM 14670</strain>
    </source>
</reference>
<proteinExistence type="predicted"/>
<name>A0ABT6PA58_9BACT</name>
<evidence type="ECO:0000256" key="1">
    <source>
        <dbReference type="SAM" id="MobiDB-lite"/>
    </source>
</evidence>
<keyword evidence="3" id="KW-1185">Reference proteome</keyword>
<sequence length="66" mass="7223">MATQLVPIPLRQECDAPPPDFALDAGKSRHESRFPPSDARKSRDGLPVRPSDMLERCTGVVCVTFG</sequence>
<organism evidence="2 3">
    <name type="scientific">Polyangium sorediatum</name>
    <dbReference type="NCBI Taxonomy" id="889274"/>
    <lineage>
        <taxon>Bacteria</taxon>
        <taxon>Pseudomonadati</taxon>
        <taxon>Myxococcota</taxon>
        <taxon>Polyangia</taxon>
        <taxon>Polyangiales</taxon>
        <taxon>Polyangiaceae</taxon>
        <taxon>Polyangium</taxon>
    </lineage>
</organism>
<protein>
    <submittedName>
        <fullName evidence="2">Uncharacterized protein</fullName>
    </submittedName>
</protein>
<accession>A0ABT6PA58</accession>
<dbReference type="RefSeq" id="WP_284721848.1">
    <property type="nucleotide sequence ID" value="NZ_JARZHI010000102.1"/>
</dbReference>
<evidence type="ECO:0000313" key="2">
    <source>
        <dbReference type="EMBL" id="MDI1437015.1"/>
    </source>
</evidence>
<gene>
    <name evidence="2" type="ORF">QHF89_46340</name>
</gene>